<evidence type="ECO:0000256" key="1">
    <source>
        <dbReference type="SAM" id="Coils"/>
    </source>
</evidence>
<reference evidence="2 3" key="1">
    <citation type="submission" date="2016-06" db="EMBL/GenBank/DDBJ databases">
        <title>Domibacillus iocasae genome sequencing.</title>
        <authorList>
            <person name="Verma A."/>
            <person name="Pal Y."/>
            <person name="Ojha A.K."/>
            <person name="Krishnamurthi S."/>
        </authorList>
    </citation>
    <scope>NUCLEOTIDE SEQUENCE [LARGE SCALE GENOMIC DNA]</scope>
    <source>
        <strain evidence="2 3">DSM 29979</strain>
    </source>
</reference>
<dbReference type="OrthoDB" id="2864841at2"/>
<dbReference type="EMBL" id="MAMP01000021">
    <property type="protein sequence ID" value="OES44827.1"/>
    <property type="molecule type" value="Genomic_DNA"/>
</dbReference>
<dbReference type="Proteomes" id="UP000095658">
    <property type="component" value="Unassembled WGS sequence"/>
</dbReference>
<organism evidence="2 3">
    <name type="scientific">Domibacillus iocasae</name>
    <dbReference type="NCBI Taxonomy" id="1714016"/>
    <lineage>
        <taxon>Bacteria</taxon>
        <taxon>Bacillati</taxon>
        <taxon>Bacillota</taxon>
        <taxon>Bacilli</taxon>
        <taxon>Bacillales</taxon>
        <taxon>Bacillaceae</taxon>
        <taxon>Domibacillus</taxon>
    </lineage>
</organism>
<feature type="coiled-coil region" evidence="1">
    <location>
        <begin position="3"/>
        <end position="30"/>
    </location>
</feature>
<accession>A0A1E7DP14</accession>
<protein>
    <submittedName>
        <fullName evidence="2">Uncharacterized protein</fullName>
    </submittedName>
</protein>
<keyword evidence="1" id="KW-0175">Coiled coil</keyword>
<dbReference type="AlphaFoldDB" id="A0A1E7DP14"/>
<dbReference type="STRING" id="1714016.BA724_06020"/>
<evidence type="ECO:0000313" key="3">
    <source>
        <dbReference type="Proteomes" id="UP000095658"/>
    </source>
</evidence>
<sequence>MKKNELEQRITEYEIELEQLRGQLAVVAEQEEMRKQFLSSKEIIERVHRHTGRELNMSTIKRWADEGYLGEVIDEKQAFPALRTKQGKKRFLYPKIDAYSFLYEKGYLTPAFDVLDQVWLGRERAMVMDAVLEKGEFHYTVQIESSFEVKKGIKESCLGKEEA</sequence>
<keyword evidence="3" id="KW-1185">Reference proteome</keyword>
<gene>
    <name evidence="2" type="ORF">BA724_06020</name>
</gene>
<name>A0A1E7DP14_9BACI</name>
<comment type="caution">
    <text evidence="2">The sequence shown here is derived from an EMBL/GenBank/DDBJ whole genome shotgun (WGS) entry which is preliminary data.</text>
</comment>
<proteinExistence type="predicted"/>
<evidence type="ECO:0000313" key="2">
    <source>
        <dbReference type="EMBL" id="OES44827.1"/>
    </source>
</evidence>
<dbReference type="RefSeq" id="WP_069938450.1">
    <property type="nucleotide sequence ID" value="NZ_MAMP01000021.1"/>
</dbReference>